<name>A0A7W9BGG6_9SPHN</name>
<proteinExistence type="predicted"/>
<dbReference type="AlphaFoldDB" id="A0A7W9BGG6"/>
<protein>
    <submittedName>
        <fullName evidence="1">Transposase</fullName>
    </submittedName>
</protein>
<evidence type="ECO:0000313" key="1">
    <source>
        <dbReference type="EMBL" id="MBB5716776.1"/>
    </source>
</evidence>
<dbReference type="EMBL" id="JACIJK010000014">
    <property type="protein sequence ID" value="MBB5716776.1"/>
    <property type="molecule type" value="Genomic_DNA"/>
</dbReference>
<accession>A0A7W9BGG6</accession>
<gene>
    <name evidence="1" type="ORF">FHS94_003648</name>
</gene>
<comment type="caution">
    <text evidence="1">The sequence shown here is derived from an EMBL/GenBank/DDBJ whole genome shotgun (WGS) entry which is preliminary data.</text>
</comment>
<reference evidence="1 2" key="1">
    <citation type="submission" date="2020-08" db="EMBL/GenBank/DDBJ databases">
        <title>Genomic Encyclopedia of Type Strains, Phase IV (KMG-IV): sequencing the most valuable type-strain genomes for metagenomic binning, comparative biology and taxonomic classification.</title>
        <authorList>
            <person name="Goeker M."/>
        </authorList>
    </citation>
    <scope>NUCLEOTIDE SEQUENCE [LARGE SCALE GENOMIC DNA]</scope>
    <source>
        <strain evidence="1 2">DSM 100044</strain>
    </source>
</reference>
<dbReference type="Proteomes" id="UP000546200">
    <property type="component" value="Unassembled WGS sequence"/>
</dbReference>
<keyword evidence="2" id="KW-1185">Reference proteome</keyword>
<organism evidence="1 2">
    <name type="scientific">Sphingomonas aerophila</name>
    <dbReference type="NCBI Taxonomy" id="1344948"/>
    <lineage>
        <taxon>Bacteria</taxon>
        <taxon>Pseudomonadati</taxon>
        <taxon>Pseudomonadota</taxon>
        <taxon>Alphaproteobacteria</taxon>
        <taxon>Sphingomonadales</taxon>
        <taxon>Sphingomonadaceae</taxon>
        <taxon>Sphingomonas</taxon>
    </lineage>
</organism>
<sequence>MALFWLSDDARAAIEPHLPKTQPGARRVDDRRVI</sequence>
<evidence type="ECO:0000313" key="2">
    <source>
        <dbReference type="Proteomes" id="UP000546200"/>
    </source>
</evidence>